<feature type="signal peptide" evidence="1">
    <location>
        <begin position="1"/>
        <end position="20"/>
    </location>
</feature>
<dbReference type="EnsemblPlants" id="TuG1812G0400001274.01.T01">
    <property type="protein sequence ID" value="TuG1812G0400001274.01.T01.cds386501"/>
    <property type="gene ID" value="TuG1812G0400001274.01"/>
</dbReference>
<keyword evidence="3" id="KW-1185">Reference proteome</keyword>
<reference evidence="2" key="3">
    <citation type="submission" date="2022-06" db="UniProtKB">
        <authorList>
            <consortium name="EnsemblPlants"/>
        </authorList>
    </citation>
    <scope>IDENTIFICATION</scope>
</reference>
<proteinExistence type="predicted"/>
<evidence type="ECO:0008006" key="4">
    <source>
        <dbReference type="Google" id="ProtNLM"/>
    </source>
</evidence>
<evidence type="ECO:0000256" key="1">
    <source>
        <dbReference type="SAM" id="SignalP"/>
    </source>
</evidence>
<dbReference type="Proteomes" id="UP000015106">
    <property type="component" value="Chromosome 4"/>
</dbReference>
<evidence type="ECO:0000313" key="3">
    <source>
        <dbReference type="Proteomes" id="UP000015106"/>
    </source>
</evidence>
<name>A0A8R7U4Z0_TRIUA</name>
<feature type="chain" id="PRO_5035940729" description="Secreted protein" evidence="1">
    <location>
        <begin position="21"/>
        <end position="116"/>
    </location>
</feature>
<organism evidence="2 3">
    <name type="scientific">Triticum urartu</name>
    <name type="common">Red wild einkorn</name>
    <name type="synonym">Crithodium urartu</name>
    <dbReference type="NCBI Taxonomy" id="4572"/>
    <lineage>
        <taxon>Eukaryota</taxon>
        <taxon>Viridiplantae</taxon>
        <taxon>Streptophyta</taxon>
        <taxon>Embryophyta</taxon>
        <taxon>Tracheophyta</taxon>
        <taxon>Spermatophyta</taxon>
        <taxon>Magnoliopsida</taxon>
        <taxon>Liliopsida</taxon>
        <taxon>Poales</taxon>
        <taxon>Poaceae</taxon>
        <taxon>BOP clade</taxon>
        <taxon>Pooideae</taxon>
        <taxon>Triticodae</taxon>
        <taxon>Triticeae</taxon>
        <taxon>Triticinae</taxon>
        <taxon>Triticum</taxon>
    </lineage>
</organism>
<protein>
    <recommendedName>
        <fullName evidence="4">Secreted protein</fullName>
    </recommendedName>
</protein>
<reference evidence="2" key="2">
    <citation type="submission" date="2018-03" db="EMBL/GenBank/DDBJ databases">
        <title>The Triticum urartu genome reveals the dynamic nature of wheat genome evolution.</title>
        <authorList>
            <person name="Ling H."/>
            <person name="Ma B."/>
            <person name="Shi X."/>
            <person name="Liu H."/>
            <person name="Dong L."/>
            <person name="Sun H."/>
            <person name="Cao Y."/>
            <person name="Gao Q."/>
            <person name="Zheng S."/>
            <person name="Li Y."/>
            <person name="Yu Y."/>
            <person name="Du H."/>
            <person name="Qi M."/>
            <person name="Li Y."/>
            <person name="Yu H."/>
            <person name="Cui Y."/>
            <person name="Wang N."/>
            <person name="Chen C."/>
            <person name="Wu H."/>
            <person name="Zhao Y."/>
            <person name="Zhang J."/>
            <person name="Li Y."/>
            <person name="Zhou W."/>
            <person name="Zhang B."/>
            <person name="Hu W."/>
            <person name="Eijk M."/>
            <person name="Tang J."/>
            <person name="Witsenboer H."/>
            <person name="Zhao S."/>
            <person name="Li Z."/>
            <person name="Zhang A."/>
            <person name="Wang D."/>
            <person name="Liang C."/>
        </authorList>
    </citation>
    <scope>NUCLEOTIDE SEQUENCE [LARGE SCALE GENOMIC DNA]</scope>
    <source>
        <strain evidence="2">cv. G1812</strain>
    </source>
</reference>
<sequence length="116" mass="12539">MAIGLLLEAVLGALNLILQACRVGAPVPVLGAEHRRRVVVPERHDTEIGIGAVETLERSTFDCRMEGGVVQELHHWQPSLPAVRRVVDGTPQVHLQALIDALALAVGLQVVCCRIE</sequence>
<dbReference type="Gramene" id="TuG1812G0400001274.01.T01">
    <property type="protein sequence ID" value="TuG1812G0400001274.01.T01.cds386501"/>
    <property type="gene ID" value="TuG1812G0400001274.01"/>
</dbReference>
<reference evidence="3" key="1">
    <citation type="journal article" date="2013" name="Nature">
        <title>Draft genome of the wheat A-genome progenitor Triticum urartu.</title>
        <authorList>
            <person name="Ling H.Q."/>
            <person name="Zhao S."/>
            <person name="Liu D."/>
            <person name="Wang J."/>
            <person name="Sun H."/>
            <person name="Zhang C."/>
            <person name="Fan H."/>
            <person name="Li D."/>
            <person name="Dong L."/>
            <person name="Tao Y."/>
            <person name="Gao C."/>
            <person name="Wu H."/>
            <person name="Li Y."/>
            <person name="Cui Y."/>
            <person name="Guo X."/>
            <person name="Zheng S."/>
            <person name="Wang B."/>
            <person name="Yu K."/>
            <person name="Liang Q."/>
            <person name="Yang W."/>
            <person name="Lou X."/>
            <person name="Chen J."/>
            <person name="Feng M."/>
            <person name="Jian J."/>
            <person name="Zhang X."/>
            <person name="Luo G."/>
            <person name="Jiang Y."/>
            <person name="Liu J."/>
            <person name="Wang Z."/>
            <person name="Sha Y."/>
            <person name="Zhang B."/>
            <person name="Wu H."/>
            <person name="Tang D."/>
            <person name="Shen Q."/>
            <person name="Xue P."/>
            <person name="Zou S."/>
            <person name="Wang X."/>
            <person name="Liu X."/>
            <person name="Wang F."/>
            <person name="Yang Y."/>
            <person name="An X."/>
            <person name="Dong Z."/>
            <person name="Zhang K."/>
            <person name="Zhang X."/>
            <person name="Luo M.C."/>
            <person name="Dvorak J."/>
            <person name="Tong Y."/>
            <person name="Wang J."/>
            <person name="Yang H."/>
            <person name="Li Z."/>
            <person name="Wang D."/>
            <person name="Zhang A."/>
            <person name="Wang J."/>
        </authorList>
    </citation>
    <scope>NUCLEOTIDE SEQUENCE</scope>
    <source>
        <strain evidence="3">cv. G1812</strain>
    </source>
</reference>
<evidence type="ECO:0000313" key="2">
    <source>
        <dbReference type="EnsemblPlants" id="TuG1812G0400001274.01.T01.cds386501"/>
    </source>
</evidence>
<keyword evidence="1" id="KW-0732">Signal</keyword>
<accession>A0A8R7U4Z0</accession>
<dbReference type="AlphaFoldDB" id="A0A8R7U4Z0"/>